<keyword evidence="1" id="KW-0812">Transmembrane</keyword>
<organism evidence="2 3">
    <name type="scientific">Candidatus Thiomargarita nelsonii</name>
    <dbReference type="NCBI Taxonomy" id="1003181"/>
    <lineage>
        <taxon>Bacteria</taxon>
        <taxon>Pseudomonadati</taxon>
        <taxon>Pseudomonadota</taxon>
        <taxon>Gammaproteobacteria</taxon>
        <taxon>Thiotrichales</taxon>
        <taxon>Thiotrichaceae</taxon>
        <taxon>Thiomargarita</taxon>
    </lineage>
</organism>
<evidence type="ECO:0000256" key="1">
    <source>
        <dbReference type="SAM" id="Phobius"/>
    </source>
</evidence>
<feature type="transmembrane region" description="Helical" evidence="1">
    <location>
        <begin position="26"/>
        <end position="45"/>
    </location>
</feature>
<dbReference type="AlphaFoldDB" id="A0A176RTX9"/>
<proteinExistence type="predicted"/>
<name>A0A176RTX9_9GAMM</name>
<dbReference type="Proteomes" id="UP000076962">
    <property type="component" value="Unassembled WGS sequence"/>
</dbReference>
<accession>A0A176RTX9</accession>
<reference evidence="2 3" key="1">
    <citation type="submission" date="2016-05" db="EMBL/GenBank/DDBJ databases">
        <title>Single-cell genome of chain-forming Candidatus Thiomargarita nelsonii and comparison to other large sulfur-oxidizing bacteria.</title>
        <authorList>
            <person name="Winkel M."/>
            <person name="Salman V."/>
            <person name="Woyke T."/>
            <person name="Schulz-Vogt H."/>
            <person name="Richter M."/>
            <person name="Flood B."/>
            <person name="Bailey J."/>
            <person name="Amann R."/>
            <person name="Mussmann M."/>
        </authorList>
    </citation>
    <scope>NUCLEOTIDE SEQUENCE [LARGE SCALE GENOMIC DNA]</scope>
    <source>
        <strain evidence="2 3">THI036</strain>
    </source>
</reference>
<comment type="caution">
    <text evidence="2">The sequence shown here is derived from an EMBL/GenBank/DDBJ whole genome shotgun (WGS) entry which is preliminary data.</text>
</comment>
<evidence type="ECO:0000313" key="2">
    <source>
        <dbReference type="EMBL" id="OAD19199.1"/>
    </source>
</evidence>
<gene>
    <name evidence="2" type="ORF">THIOM_005180</name>
</gene>
<feature type="transmembrane region" description="Helical" evidence="1">
    <location>
        <begin position="51"/>
        <end position="71"/>
    </location>
</feature>
<keyword evidence="1" id="KW-0472">Membrane</keyword>
<keyword evidence="1" id="KW-1133">Transmembrane helix</keyword>
<keyword evidence="3" id="KW-1185">Reference proteome</keyword>
<protein>
    <submittedName>
        <fullName evidence="2">Membrane protein</fullName>
    </submittedName>
</protein>
<evidence type="ECO:0000313" key="3">
    <source>
        <dbReference type="Proteomes" id="UP000076962"/>
    </source>
</evidence>
<dbReference type="EMBL" id="LUTY01002902">
    <property type="protein sequence ID" value="OAD19199.1"/>
    <property type="molecule type" value="Genomic_DNA"/>
</dbReference>
<sequence>MGRVSSFRRSFMLIQRFERTLKEAGYSPFATWLIVKFFMFPIVIPDKLLDLVILVGRGPLWVYFHYIELLISTRWRKPSP</sequence>